<name>A0A225VPM0_9STRA</name>
<dbReference type="AlphaFoldDB" id="A0A225VPM0"/>
<dbReference type="EMBL" id="NBNE01003856">
    <property type="protein sequence ID" value="OWZ06697.1"/>
    <property type="molecule type" value="Genomic_DNA"/>
</dbReference>
<proteinExistence type="predicted"/>
<protein>
    <submittedName>
        <fullName evidence="1">Uncharacterized protein</fullName>
    </submittedName>
</protein>
<organism evidence="1 2">
    <name type="scientific">Phytophthora megakarya</name>
    <dbReference type="NCBI Taxonomy" id="4795"/>
    <lineage>
        <taxon>Eukaryota</taxon>
        <taxon>Sar</taxon>
        <taxon>Stramenopiles</taxon>
        <taxon>Oomycota</taxon>
        <taxon>Peronosporomycetes</taxon>
        <taxon>Peronosporales</taxon>
        <taxon>Peronosporaceae</taxon>
        <taxon>Phytophthora</taxon>
    </lineage>
</organism>
<gene>
    <name evidence="1" type="ORF">PHMEG_00021016</name>
</gene>
<dbReference type="Proteomes" id="UP000198211">
    <property type="component" value="Unassembled WGS sequence"/>
</dbReference>
<keyword evidence="2" id="KW-1185">Reference proteome</keyword>
<evidence type="ECO:0000313" key="1">
    <source>
        <dbReference type="EMBL" id="OWZ06697.1"/>
    </source>
</evidence>
<accession>A0A225VPM0</accession>
<reference evidence="2" key="1">
    <citation type="submission" date="2017-03" db="EMBL/GenBank/DDBJ databases">
        <title>Phytopthora megakarya and P. palmivora, two closely related causual agents of cacao black pod achieved similar genome size and gene model numbers by different mechanisms.</title>
        <authorList>
            <person name="Ali S."/>
            <person name="Shao J."/>
            <person name="Larry D.J."/>
            <person name="Kronmiller B."/>
            <person name="Shen D."/>
            <person name="Strem M.D."/>
            <person name="Melnick R.L."/>
            <person name="Guiltinan M.J."/>
            <person name="Tyler B.M."/>
            <person name="Meinhardt L.W."/>
            <person name="Bailey B.A."/>
        </authorList>
    </citation>
    <scope>NUCLEOTIDE SEQUENCE [LARGE SCALE GENOMIC DNA]</scope>
    <source>
        <strain evidence="2">zdho120</strain>
    </source>
</reference>
<sequence>MGVFWLARVPGFYEIIGGAISHVYGCHTNDVYPSGFFNYHWVDDHINVSVNIGASCYEIARSLRYAMVTILGAEVINDDKFTTFWRWTLSPKQSQCRLLKLKKHCVTVSDDMKQDLLLWWQVLHTHHLNGVSPGCFNTLPPSDMGSRLCALDGFAKAALTYQFSTDELSHILEFKNGSINAFDINFRELISCAFAVHAWGALWSSKVSRGGHPYHMHFRIDNVSAVG</sequence>
<evidence type="ECO:0000313" key="2">
    <source>
        <dbReference type="Proteomes" id="UP000198211"/>
    </source>
</evidence>
<comment type="caution">
    <text evidence="1">The sequence shown here is derived from an EMBL/GenBank/DDBJ whole genome shotgun (WGS) entry which is preliminary data.</text>
</comment>